<proteinExistence type="predicted"/>
<dbReference type="PATRIC" id="fig|1348334.3.peg.3572"/>
<keyword evidence="5" id="KW-1185">Reference proteome</keyword>
<dbReference type="Gene3D" id="3.30.980.20">
    <property type="entry name" value="Putative mannosyl-3-phosphoglycerate phosphatase, domain 2"/>
    <property type="match status" value="1"/>
</dbReference>
<keyword evidence="2 4" id="KW-0378">Hydrolase</keyword>
<dbReference type="NCBIfam" id="TIGR01486">
    <property type="entry name" value="HAD-SF-IIB-MPGP"/>
    <property type="match status" value="1"/>
</dbReference>
<name>U7QIV0_9CYAN</name>
<dbReference type="SUPFAM" id="SSF56784">
    <property type="entry name" value="HAD-like"/>
    <property type="match status" value="1"/>
</dbReference>
<evidence type="ECO:0000313" key="4">
    <source>
        <dbReference type="EMBL" id="ERT06356.1"/>
    </source>
</evidence>
<evidence type="ECO:0000256" key="3">
    <source>
        <dbReference type="ARBA" id="ARBA00022842"/>
    </source>
</evidence>
<protein>
    <submittedName>
        <fullName evidence="4">HAD hydrolase, IIB family protein</fullName>
    </submittedName>
</protein>
<keyword evidence="3" id="KW-0460">Magnesium</keyword>
<dbReference type="PROSITE" id="PS01228">
    <property type="entry name" value="COF_1"/>
    <property type="match status" value="1"/>
</dbReference>
<dbReference type="GO" id="GO:0051479">
    <property type="term" value="P:mannosylglycerate biosynthetic process"/>
    <property type="evidence" value="ECO:0007669"/>
    <property type="project" value="InterPro"/>
</dbReference>
<comment type="caution">
    <text evidence="4">The sequence shown here is derived from an EMBL/GenBank/DDBJ whole genome shotgun (WGS) entry which is preliminary data.</text>
</comment>
<gene>
    <name evidence="4" type="ORF">M595_3693</name>
</gene>
<dbReference type="GO" id="GO:0050531">
    <property type="term" value="F:mannosyl-3-phosphoglycerate phosphatase activity"/>
    <property type="evidence" value="ECO:0007669"/>
    <property type="project" value="InterPro"/>
</dbReference>
<dbReference type="Gene3D" id="3.40.50.1000">
    <property type="entry name" value="HAD superfamily/HAD-like"/>
    <property type="match status" value="1"/>
</dbReference>
<keyword evidence="1" id="KW-0479">Metal-binding</keyword>
<dbReference type="GO" id="GO:0005829">
    <property type="term" value="C:cytosol"/>
    <property type="evidence" value="ECO:0007669"/>
    <property type="project" value="TreeGrafter"/>
</dbReference>
<dbReference type="GO" id="GO:0000287">
    <property type="term" value="F:magnesium ion binding"/>
    <property type="evidence" value="ECO:0007669"/>
    <property type="project" value="TreeGrafter"/>
</dbReference>
<dbReference type="RefSeq" id="WP_023067459.1">
    <property type="nucleotide sequence ID" value="NZ_AUZM01000038.1"/>
</dbReference>
<dbReference type="Pfam" id="PF08282">
    <property type="entry name" value="Hydrolase_3"/>
    <property type="match status" value="1"/>
</dbReference>
<dbReference type="PANTHER" id="PTHR10000">
    <property type="entry name" value="PHOSPHOSERINE PHOSPHATASE"/>
    <property type="match status" value="1"/>
</dbReference>
<dbReference type="InterPro" id="IPR036412">
    <property type="entry name" value="HAD-like_sf"/>
</dbReference>
<reference evidence="4 5" key="1">
    <citation type="journal article" date="2013" name="Front. Microbiol.">
        <title>Comparative genomic analyses of the cyanobacterium, Lyngbya aestuarii BL J, a powerful hydrogen producer.</title>
        <authorList>
            <person name="Kothari A."/>
            <person name="Vaughn M."/>
            <person name="Garcia-Pichel F."/>
        </authorList>
    </citation>
    <scope>NUCLEOTIDE SEQUENCE [LARGE SCALE GENOMIC DNA]</scope>
    <source>
        <strain evidence="4 5">BL J</strain>
    </source>
</reference>
<evidence type="ECO:0000313" key="5">
    <source>
        <dbReference type="Proteomes" id="UP000017127"/>
    </source>
</evidence>
<dbReference type="NCBIfam" id="TIGR01484">
    <property type="entry name" value="HAD-SF-IIB"/>
    <property type="match status" value="1"/>
</dbReference>
<dbReference type="PANTHER" id="PTHR10000:SF8">
    <property type="entry name" value="HAD SUPERFAMILY HYDROLASE-LIKE, TYPE 3"/>
    <property type="match status" value="1"/>
</dbReference>
<dbReference type="AlphaFoldDB" id="U7QIV0"/>
<organism evidence="4 5">
    <name type="scientific">Lyngbya aestuarii BL J</name>
    <dbReference type="NCBI Taxonomy" id="1348334"/>
    <lineage>
        <taxon>Bacteria</taxon>
        <taxon>Bacillati</taxon>
        <taxon>Cyanobacteriota</taxon>
        <taxon>Cyanophyceae</taxon>
        <taxon>Oscillatoriophycideae</taxon>
        <taxon>Oscillatoriales</taxon>
        <taxon>Microcoleaceae</taxon>
        <taxon>Lyngbya</taxon>
    </lineage>
</organism>
<evidence type="ECO:0000256" key="2">
    <source>
        <dbReference type="ARBA" id="ARBA00022801"/>
    </source>
</evidence>
<evidence type="ECO:0000256" key="1">
    <source>
        <dbReference type="ARBA" id="ARBA00022723"/>
    </source>
</evidence>
<sequence length="274" mass="30399">MLLIFTDLDGTLLNSDDYRYDAALPVLKQLQDLKIPVIPVTSKTRSEVEVIREQIGLTDAFIVENGSAVFIPISEQNLAFPQTQNWGDYDLMQFGFNYTEARQGLQKLAEALNQPLKGFADLSEADVHQLTGLPPEDVKRAKSREFSEPFVTPKNFTSLEIEQTVNKLGFQVVVGDRFSHLIGQEAGKGKAVQWLIQHYQNHQPHAKIITVGLGNSPNDLAMLEVVEIPIIIPGHKGPHPGLENRGWKVATASGCQGWANAVREICNSFKINLS</sequence>
<dbReference type="InterPro" id="IPR023214">
    <property type="entry name" value="HAD_sf"/>
</dbReference>
<dbReference type="EMBL" id="AUZM01000038">
    <property type="protein sequence ID" value="ERT06356.1"/>
    <property type="molecule type" value="Genomic_DNA"/>
</dbReference>
<dbReference type="InterPro" id="IPR006379">
    <property type="entry name" value="HAD-SF_hydro_IIB"/>
</dbReference>
<dbReference type="SFLD" id="SFLDG01140">
    <property type="entry name" value="C2.B:_Phosphomannomutase_and_P"/>
    <property type="match status" value="1"/>
</dbReference>
<dbReference type="SFLD" id="SFLDS00003">
    <property type="entry name" value="Haloacid_Dehalogenase"/>
    <property type="match status" value="1"/>
</dbReference>
<dbReference type="SFLD" id="SFLDG01142">
    <property type="entry name" value="C2.B.2:_Mannosyl-3-phosphoglyc"/>
    <property type="match status" value="1"/>
</dbReference>
<dbReference type="InterPro" id="IPR006381">
    <property type="entry name" value="HAD-SF-IIB-MPGP"/>
</dbReference>
<accession>U7QIV0</accession>
<dbReference type="OrthoDB" id="193379at2"/>
<dbReference type="Proteomes" id="UP000017127">
    <property type="component" value="Unassembled WGS sequence"/>
</dbReference>